<gene>
    <name evidence="2" type="ORF">QE152_g14169</name>
</gene>
<proteinExistence type="predicted"/>
<protein>
    <submittedName>
        <fullName evidence="2">Uncharacterized protein</fullName>
    </submittedName>
</protein>
<dbReference type="EMBL" id="JASPKY010000141">
    <property type="protein sequence ID" value="KAK9730807.1"/>
    <property type="molecule type" value="Genomic_DNA"/>
</dbReference>
<comment type="caution">
    <text evidence="2">The sequence shown here is derived from an EMBL/GenBank/DDBJ whole genome shotgun (WGS) entry which is preliminary data.</text>
</comment>
<evidence type="ECO:0000313" key="2">
    <source>
        <dbReference type="EMBL" id="KAK9730807.1"/>
    </source>
</evidence>
<accession>A0AAW1LAU9</accession>
<keyword evidence="1" id="KW-0175">Coiled coil</keyword>
<name>A0AAW1LAU9_POPJA</name>
<evidence type="ECO:0000256" key="1">
    <source>
        <dbReference type="SAM" id="Coils"/>
    </source>
</evidence>
<dbReference type="Proteomes" id="UP001458880">
    <property type="component" value="Unassembled WGS sequence"/>
</dbReference>
<reference evidence="2 3" key="1">
    <citation type="journal article" date="2024" name="BMC Genomics">
        <title>De novo assembly and annotation of Popillia japonica's genome with initial clues to its potential as an invasive pest.</title>
        <authorList>
            <person name="Cucini C."/>
            <person name="Boschi S."/>
            <person name="Funari R."/>
            <person name="Cardaioli E."/>
            <person name="Iannotti N."/>
            <person name="Marturano G."/>
            <person name="Paoli F."/>
            <person name="Bruttini M."/>
            <person name="Carapelli A."/>
            <person name="Frati F."/>
            <person name="Nardi F."/>
        </authorList>
    </citation>
    <scope>NUCLEOTIDE SEQUENCE [LARGE SCALE GENOMIC DNA]</scope>
    <source>
        <strain evidence="2">DMR45628</strain>
    </source>
</reference>
<keyword evidence="3" id="KW-1185">Reference proteome</keyword>
<dbReference type="Gene3D" id="1.20.120.20">
    <property type="entry name" value="Apolipoprotein"/>
    <property type="match status" value="1"/>
</dbReference>
<feature type="coiled-coil region" evidence="1">
    <location>
        <begin position="233"/>
        <end position="274"/>
    </location>
</feature>
<evidence type="ECO:0000313" key="3">
    <source>
        <dbReference type="Proteomes" id="UP001458880"/>
    </source>
</evidence>
<organism evidence="2 3">
    <name type="scientific">Popillia japonica</name>
    <name type="common">Japanese beetle</name>
    <dbReference type="NCBI Taxonomy" id="7064"/>
    <lineage>
        <taxon>Eukaryota</taxon>
        <taxon>Metazoa</taxon>
        <taxon>Ecdysozoa</taxon>
        <taxon>Arthropoda</taxon>
        <taxon>Hexapoda</taxon>
        <taxon>Insecta</taxon>
        <taxon>Pterygota</taxon>
        <taxon>Neoptera</taxon>
        <taxon>Endopterygota</taxon>
        <taxon>Coleoptera</taxon>
        <taxon>Polyphaga</taxon>
        <taxon>Scarabaeiformia</taxon>
        <taxon>Scarabaeidae</taxon>
        <taxon>Rutelinae</taxon>
        <taxon>Popillia</taxon>
    </lineage>
</organism>
<sequence length="292" mass="33950">MINTKIYGVVSNSLGCAKQANVTESEMAFERFRPKIFKIIKADLDLSIKLKTNKAELKVELKTNQAELKAELKADLSNTLQASEKRILNQIADIQSGVNQKLDVIDTEVQSIRVIIKVQSIRTHLYEQLTELKTEQTITHQRLDIIHNIQEAHTNQITQLDERISNNTQDLTTRIQNLQQNMHTNIQNVQENSKKMLDELKEDLQPQLNHIHKQVEQAHHRINQVEYLTKETKENFSQETQDLQKSIERITENEAQARQQLRREMEKLKKQEMNLIPIENTLTGETKECGKK</sequence>
<dbReference type="AlphaFoldDB" id="A0AAW1LAU9"/>